<accession>A0A6S7BK30</accession>
<comment type="similarity">
    <text evidence="3 7">Belongs to the cyclophilin-type PPIase family.</text>
</comment>
<organism evidence="9 10">
    <name type="scientific">Paraburkholderia ultramafica</name>
    <dbReference type="NCBI Taxonomy" id="1544867"/>
    <lineage>
        <taxon>Bacteria</taxon>
        <taxon>Pseudomonadati</taxon>
        <taxon>Pseudomonadota</taxon>
        <taxon>Betaproteobacteria</taxon>
        <taxon>Burkholderiales</taxon>
        <taxon>Burkholderiaceae</taxon>
        <taxon>Paraburkholderia</taxon>
    </lineage>
</organism>
<evidence type="ECO:0000259" key="8">
    <source>
        <dbReference type="PROSITE" id="PS50072"/>
    </source>
</evidence>
<dbReference type="EC" id="5.2.1.8" evidence="7"/>
<dbReference type="Pfam" id="PF00160">
    <property type="entry name" value="Pro_isomerase"/>
    <property type="match status" value="1"/>
</dbReference>
<evidence type="ECO:0000256" key="6">
    <source>
        <dbReference type="ARBA" id="ARBA00023235"/>
    </source>
</evidence>
<dbReference type="RefSeq" id="WP_175152749.1">
    <property type="nucleotide sequence ID" value="NZ_CADIKK010000034.1"/>
</dbReference>
<evidence type="ECO:0000256" key="5">
    <source>
        <dbReference type="ARBA" id="ARBA00023110"/>
    </source>
</evidence>
<comment type="function">
    <text evidence="1 7">PPIases accelerate the folding of proteins. It catalyzes the cis-trans isomerization of proline imidic peptide bonds in oligopeptides.</text>
</comment>
<dbReference type="GO" id="GO:0006457">
    <property type="term" value="P:protein folding"/>
    <property type="evidence" value="ECO:0007669"/>
    <property type="project" value="InterPro"/>
</dbReference>
<dbReference type="GO" id="GO:0003755">
    <property type="term" value="F:peptidyl-prolyl cis-trans isomerase activity"/>
    <property type="evidence" value="ECO:0007669"/>
    <property type="project" value="UniProtKB-UniRule"/>
</dbReference>
<keyword evidence="5 7" id="KW-0697">Rotamase</keyword>
<dbReference type="FunFam" id="2.40.100.10:FF:000004">
    <property type="entry name" value="Peptidyl-prolyl cis-trans isomerase"/>
    <property type="match status" value="1"/>
</dbReference>
<dbReference type="Gene3D" id="2.40.100.10">
    <property type="entry name" value="Cyclophilin-like"/>
    <property type="match status" value="1"/>
</dbReference>
<evidence type="ECO:0000313" key="9">
    <source>
        <dbReference type="EMBL" id="CAB3803179.1"/>
    </source>
</evidence>
<evidence type="ECO:0000313" key="10">
    <source>
        <dbReference type="Proteomes" id="UP000494365"/>
    </source>
</evidence>
<evidence type="ECO:0000256" key="2">
    <source>
        <dbReference type="ARBA" id="ARBA00004496"/>
    </source>
</evidence>
<dbReference type="PRINTS" id="PR00153">
    <property type="entry name" value="CSAPPISMRASE"/>
</dbReference>
<comment type="subcellular location">
    <subcellularLocation>
        <location evidence="2">Cytoplasm</location>
    </subcellularLocation>
</comment>
<keyword evidence="10" id="KW-1185">Reference proteome</keyword>
<dbReference type="InterPro" id="IPR029000">
    <property type="entry name" value="Cyclophilin-like_dom_sf"/>
</dbReference>
<keyword evidence="6 7" id="KW-0413">Isomerase</keyword>
<dbReference type="SUPFAM" id="SSF50891">
    <property type="entry name" value="Cyclophilin-like"/>
    <property type="match status" value="1"/>
</dbReference>
<dbReference type="PANTHER" id="PTHR43246">
    <property type="entry name" value="PEPTIDYL-PROLYL CIS-TRANS ISOMERASE CYP38, CHLOROPLASTIC"/>
    <property type="match status" value="1"/>
</dbReference>
<dbReference type="GO" id="GO:0005737">
    <property type="term" value="C:cytoplasm"/>
    <property type="evidence" value="ECO:0007669"/>
    <property type="project" value="UniProtKB-SubCell"/>
</dbReference>
<sequence length="164" mass="17947">MVELHTNHGVIKLELDAEKAPKSVENFLNYVKAGHYDNTVFHRVIDGFMIQGGGFEPGMKQKPTAEPINNEANNGLKNVNGSIAMARTNDPHSATAQFFINVNDNDFLNHSSPTPQGWGYAVFGKVVEGMDVVEKIKKVKTGSKGFHQDVPADDVVIEKAVIVD</sequence>
<dbReference type="InterPro" id="IPR002130">
    <property type="entry name" value="Cyclophilin-type_PPIase_dom"/>
</dbReference>
<dbReference type="PROSITE" id="PS50072">
    <property type="entry name" value="CSA_PPIASE_2"/>
    <property type="match status" value="1"/>
</dbReference>
<gene>
    <name evidence="9" type="primary">ppiB</name>
    <name evidence="9" type="ORF">LMG28614_05757</name>
</gene>
<dbReference type="EMBL" id="CADIKK010000034">
    <property type="protein sequence ID" value="CAB3803179.1"/>
    <property type="molecule type" value="Genomic_DNA"/>
</dbReference>
<evidence type="ECO:0000256" key="3">
    <source>
        <dbReference type="ARBA" id="ARBA00007365"/>
    </source>
</evidence>
<dbReference type="Proteomes" id="UP000494365">
    <property type="component" value="Unassembled WGS sequence"/>
</dbReference>
<dbReference type="CDD" id="cd01920">
    <property type="entry name" value="cyclophilin_EcCYP_like"/>
    <property type="match status" value="1"/>
</dbReference>
<evidence type="ECO:0000256" key="4">
    <source>
        <dbReference type="ARBA" id="ARBA00022490"/>
    </source>
</evidence>
<protein>
    <recommendedName>
        <fullName evidence="7">Peptidyl-prolyl cis-trans isomerase</fullName>
        <shortName evidence="7">PPIase</shortName>
        <ecNumber evidence="7">5.2.1.8</ecNumber>
    </recommendedName>
</protein>
<reference evidence="9 10" key="1">
    <citation type="submission" date="2020-04" db="EMBL/GenBank/DDBJ databases">
        <authorList>
            <person name="De Canck E."/>
        </authorList>
    </citation>
    <scope>NUCLEOTIDE SEQUENCE [LARGE SCALE GENOMIC DNA]</scope>
    <source>
        <strain evidence="9 10">LMG 28614</strain>
    </source>
</reference>
<comment type="catalytic activity">
    <reaction evidence="7">
        <text>[protein]-peptidylproline (omega=180) = [protein]-peptidylproline (omega=0)</text>
        <dbReference type="Rhea" id="RHEA:16237"/>
        <dbReference type="Rhea" id="RHEA-COMP:10747"/>
        <dbReference type="Rhea" id="RHEA-COMP:10748"/>
        <dbReference type="ChEBI" id="CHEBI:83833"/>
        <dbReference type="ChEBI" id="CHEBI:83834"/>
        <dbReference type="EC" id="5.2.1.8"/>
    </reaction>
</comment>
<name>A0A6S7BK30_9BURK</name>
<evidence type="ECO:0000256" key="1">
    <source>
        <dbReference type="ARBA" id="ARBA00002388"/>
    </source>
</evidence>
<dbReference type="AlphaFoldDB" id="A0A6S7BK30"/>
<dbReference type="InterPro" id="IPR024936">
    <property type="entry name" value="Cyclophilin-type_PPIase"/>
</dbReference>
<dbReference type="InterPro" id="IPR044665">
    <property type="entry name" value="E_coli_cyclophilin_A-like"/>
</dbReference>
<proteinExistence type="inferred from homology"/>
<keyword evidence="4" id="KW-0963">Cytoplasm</keyword>
<feature type="domain" description="PPIase cyclophilin-type" evidence="8">
    <location>
        <begin position="1"/>
        <end position="162"/>
    </location>
</feature>
<dbReference type="PIRSF" id="PIRSF001467">
    <property type="entry name" value="Peptidylpro_ismrse"/>
    <property type="match status" value="1"/>
</dbReference>
<evidence type="ECO:0000256" key="7">
    <source>
        <dbReference type="RuleBase" id="RU363019"/>
    </source>
</evidence>
<dbReference type="PROSITE" id="PS00170">
    <property type="entry name" value="CSA_PPIASE_1"/>
    <property type="match status" value="1"/>
</dbReference>
<dbReference type="InterPro" id="IPR020892">
    <property type="entry name" value="Cyclophilin-type_PPIase_CS"/>
</dbReference>